<reference evidence="2" key="2">
    <citation type="submission" date="2021-02" db="EMBL/GenBank/DDBJ databases">
        <title>Aspergillus puulaauensis MK2 genome sequence.</title>
        <authorList>
            <person name="Futagami T."/>
            <person name="Mori K."/>
            <person name="Kadooka C."/>
            <person name="Tanaka T."/>
        </authorList>
    </citation>
    <scope>NUCLEOTIDE SEQUENCE</scope>
    <source>
        <strain evidence="2">MK2</strain>
    </source>
</reference>
<gene>
    <name evidence="2" type="ORF">APUU_11537A</name>
</gene>
<evidence type="ECO:0000313" key="3">
    <source>
        <dbReference type="Proteomes" id="UP000654913"/>
    </source>
</evidence>
<dbReference type="AlphaFoldDB" id="A0A7R7XCC0"/>
<feature type="compositionally biased region" description="Polar residues" evidence="1">
    <location>
        <begin position="293"/>
        <end position="304"/>
    </location>
</feature>
<protein>
    <recommendedName>
        <fullName evidence="4">Bacteriocin-protection, YdeI or OmpD-associated-domain-containing protein</fullName>
    </recommendedName>
</protein>
<dbReference type="Pfam" id="PF13376">
    <property type="entry name" value="OmdA"/>
    <property type="match status" value="1"/>
</dbReference>
<organism evidence="2 3">
    <name type="scientific">Aspergillus puulaauensis</name>
    <dbReference type="NCBI Taxonomy" id="1220207"/>
    <lineage>
        <taxon>Eukaryota</taxon>
        <taxon>Fungi</taxon>
        <taxon>Dikarya</taxon>
        <taxon>Ascomycota</taxon>
        <taxon>Pezizomycotina</taxon>
        <taxon>Eurotiomycetes</taxon>
        <taxon>Eurotiomycetidae</taxon>
        <taxon>Eurotiales</taxon>
        <taxon>Aspergillaceae</taxon>
        <taxon>Aspergillus</taxon>
    </lineage>
</organism>
<proteinExistence type="predicted"/>
<accession>A0A7R7XCC0</accession>
<dbReference type="EMBL" id="AP024443">
    <property type="protein sequence ID" value="BCS18709.1"/>
    <property type="molecule type" value="Genomic_DNA"/>
</dbReference>
<keyword evidence="3" id="KW-1185">Reference proteome</keyword>
<evidence type="ECO:0008006" key="4">
    <source>
        <dbReference type="Google" id="ProtNLM"/>
    </source>
</evidence>
<feature type="region of interest" description="Disordered" evidence="1">
    <location>
        <begin position="251"/>
        <end position="312"/>
    </location>
</feature>
<dbReference type="RefSeq" id="XP_041550903.1">
    <property type="nucleotide sequence ID" value="XM_041697638.1"/>
</dbReference>
<feature type="compositionally biased region" description="Basic and acidic residues" evidence="1">
    <location>
        <begin position="255"/>
        <end position="272"/>
    </location>
</feature>
<dbReference type="OrthoDB" id="10263401at2759"/>
<evidence type="ECO:0000313" key="2">
    <source>
        <dbReference type="EMBL" id="BCS18709.1"/>
    </source>
</evidence>
<sequence length="312" mass="34560">MLQLLKGPLHLTPRNFTHLTTTPLQQNPSPRTRLLLQRQIGTRIIIRNPSTTTTMPPTKPLPTDLPIHTFASAPEFETFLEKNHTTAGGVYLKLAKKSSGIASITASEAVEVALCFGWIDGRANGLDEKFWLVRYTPRRAKSLWSAKNVGTVARLVEAGRMRRAGLEAVEAAKRDGRWERAYDGPANIEVPADLKEALGANGRAKEVFEGLNRTDRYSVLHRLQTGAVSKRVEKIEAVVDMLSRGEVSMLRNNGKGKEKKENGLKAFKVEKKAKTKKPSVETASAKVSKRVETTSLSSSESIRQLRSRKPRG</sequence>
<reference evidence="2" key="1">
    <citation type="submission" date="2021-01" db="EMBL/GenBank/DDBJ databases">
        <authorList>
            <consortium name="Aspergillus puulaauensis MK2 genome sequencing consortium"/>
            <person name="Kazuki M."/>
            <person name="Futagami T."/>
        </authorList>
    </citation>
    <scope>NUCLEOTIDE SEQUENCE</scope>
    <source>
        <strain evidence="2">MK2</strain>
    </source>
</reference>
<evidence type="ECO:0000256" key="1">
    <source>
        <dbReference type="SAM" id="MobiDB-lite"/>
    </source>
</evidence>
<dbReference type="Proteomes" id="UP000654913">
    <property type="component" value="Chromosome 1"/>
</dbReference>
<name>A0A7R7XCC0_9EURO</name>
<dbReference type="GeneID" id="64968714"/>
<dbReference type="KEGG" id="apuu:APUU_11537A"/>